<evidence type="ECO:0000256" key="6">
    <source>
        <dbReference type="ARBA" id="ARBA00022695"/>
    </source>
</evidence>
<dbReference type="GO" id="GO:0000781">
    <property type="term" value="C:chromosome, telomeric region"/>
    <property type="evidence" value="ECO:0007669"/>
    <property type="project" value="UniProtKB-SubCell"/>
</dbReference>
<comment type="function">
    <text evidence="13">Telomerase is a ribonucleoprotein enzyme essential for the replication of chromosome termini in most eukaryotes. It elongates telomeres. It is a reverse transcriptase that adds simple sequence repeats to chromosome ends by copying a template sequence within the RNA component of the enzyme.</text>
</comment>
<evidence type="ECO:0000256" key="2">
    <source>
        <dbReference type="ARBA" id="ARBA00012493"/>
    </source>
</evidence>
<evidence type="ECO:0000313" key="16">
    <source>
        <dbReference type="EMBL" id="CAI5733221.1"/>
    </source>
</evidence>
<dbReference type="PROSITE" id="PS50878">
    <property type="entry name" value="RT_POL"/>
    <property type="match status" value="1"/>
</dbReference>
<dbReference type="PANTHER" id="PTHR12066">
    <property type="entry name" value="TELOMERASE REVERSE TRANSCRIPTASE"/>
    <property type="match status" value="1"/>
</dbReference>
<comment type="catalytic activity">
    <reaction evidence="12 13">
        <text>DNA(n) + a 2'-deoxyribonucleoside 5'-triphosphate = DNA(n+1) + diphosphate</text>
        <dbReference type="Rhea" id="RHEA:22508"/>
        <dbReference type="Rhea" id="RHEA-COMP:17339"/>
        <dbReference type="Rhea" id="RHEA-COMP:17340"/>
        <dbReference type="ChEBI" id="CHEBI:33019"/>
        <dbReference type="ChEBI" id="CHEBI:61560"/>
        <dbReference type="ChEBI" id="CHEBI:173112"/>
        <dbReference type="EC" id="2.7.7.49"/>
    </reaction>
</comment>
<dbReference type="CDD" id="cd01648">
    <property type="entry name" value="TERT"/>
    <property type="match status" value="1"/>
</dbReference>
<keyword evidence="9 13" id="KW-0779">Telomere</keyword>
<organism evidence="16 17">
    <name type="scientific">Hyaloperonospora brassicae</name>
    <name type="common">Brassica downy mildew</name>
    <name type="synonym">Peronospora brassicae</name>
    <dbReference type="NCBI Taxonomy" id="162125"/>
    <lineage>
        <taxon>Eukaryota</taxon>
        <taxon>Sar</taxon>
        <taxon>Stramenopiles</taxon>
        <taxon>Oomycota</taxon>
        <taxon>Peronosporomycetes</taxon>
        <taxon>Peronosporales</taxon>
        <taxon>Peronosporaceae</taxon>
        <taxon>Hyaloperonospora</taxon>
    </lineage>
</organism>
<dbReference type="EC" id="2.7.7.49" evidence="2 13"/>
<dbReference type="Proteomes" id="UP001162031">
    <property type="component" value="Unassembled WGS sequence"/>
</dbReference>
<evidence type="ECO:0000256" key="3">
    <source>
        <dbReference type="ARBA" id="ARBA00016182"/>
    </source>
</evidence>
<dbReference type="SUPFAM" id="SSF56672">
    <property type="entry name" value="DNA/RNA polymerases"/>
    <property type="match status" value="1"/>
</dbReference>
<dbReference type="InterPro" id="IPR003545">
    <property type="entry name" value="Telomerase_RT"/>
</dbReference>
<gene>
    <name evidence="16" type="ORF">HBR001_LOCUS5768</name>
</gene>
<evidence type="ECO:0000313" key="17">
    <source>
        <dbReference type="Proteomes" id="UP001162031"/>
    </source>
</evidence>
<dbReference type="Pfam" id="PF21399">
    <property type="entry name" value="TERT_C"/>
    <property type="match status" value="1"/>
</dbReference>
<keyword evidence="17" id="KW-1185">Reference proteome</keyword>
<dbReference type="Pfam" id="PF00078">
    <property type="entry name" value="RVT_1"/>
    <property type="match status" value="1"/>
</dbReference>
<evidence type="ECO:0000256" key="13">
    <source>
        <dbReference type="RuleBase" id="RU365061"/>
    </source>
</evidence>
<evidence type="ECO:0000256" key="1">
    <source>
        <dbReference type="ARBA" id="ARBA00008001"/>
    </source>
</evidence>
<evidence type="ECO:0000256" key="5">
    <source>
        <dbReference type="ARBA" id="ARBA00022679"/>
    </source>
</evidence>
<dbReference type="Pfam" id="PF12009">
    <property type="entry name" value="Telomerase_RBD"/>
    <property type="match status" value="1"/>
</dbReference>
<dbReference type="GO" id="GO:0007004">
    <property type="term" value="P:telomere maintenance via telomerase"/>
    <property type="evidence" value="ECO:0007669"/>
    <property type="project" value="TreeGrafter"/>
</dbReference>
<keyword evidence="10 13" id="KW-0695">RNA-directed DNA polymerase</keyword>
<keyword evidence="7 13" id="KW-0479">Metal-binding</keyword>
<evidence type="ECO:0000259" key="15">
    <source>
        <dbReference type="PROSITE" id="PS50878"/>
    </source>
</evidence>
<dbReference type="GO" id="GO:0046872">
    <property type="term" value="F:metal ion binding"/>
    <property type="evidence" value="ECO:0007669"/>
    <property type="project" value="UniProtKB-KW"/>
</dbReference>
<dbReference type="Gene3D" id="1.10.132.70">
    <property type="match status" value="1"/>
</dbReference>
<dbReference type="GO" id="GO:0000333">
    <property type="term" value="C:telomerase catalytic core complex"/>
    <property type="evidence" value="ECO:0007669"/>
    <property type="project" value="TreeGrafter"/>
</dbReference>
<comment type="caution">
    <text evidence="16">The sequence shown here is derived from an EMBL/GenBank/DDBJ whole genome shotgun (WGS) entry which is preliminary data.</text>
</comment>
<evidence type="ECO:0000256" key="11">
    <source>
        <dbReference type="ARBA" id="ARBA00023242"/>
    </source>
</evidence>
<dbReference type="InterPro" id="IPR049139">
    <property type="entry name" value="TERT_C"/>
</dbReference>
<name>A0AAV0UDF1_HYABA</name>
<keyword evidence="11 13" id="KW-0539">Nucleus</keyword>
<dbReference type="SMART" id="SM00975">
    <property type="entry name" value="Telomerase_RBD"/>
    <property type="match status" value="1"/>
</dbReference>
<proteinExistence type="inferred from homology"/>
<evidence type="ECO:0000256" key="8">
    <source>
        <dbReference type="ARBA" id="ARBA00022842"/>
    </source>
</evidence>
<accession>A0AAV0UDF1</accession>
<protein>
    <recommendedName>
        <fullName evidence="3 13">Telomerase reverse transcriptase</fullName>
        <ecNumber evidence="2 13">2.7.7.49</ecNumber>
    </recommendedName>
    <alternativeName>
        <fullName evidence="13">Telomerase catalytic subunit</fullName>
    </alternativeName>
</protein>
<dbReference type="PRINTS" id="PR01365">
    <property type="entry name" value="TELOMERASERT"/>
</dbReference>
<evidence type="ECO:0000256" key="12">
    <source>
        <dbReference type="ARBA" id="ARBA00048173"/>
    </source>
</evidence>
<evidence type="ECO:0000256" key="7">
    <source>
        <dbReference type="ARBA" id="ARBA00022723"/>
    </source>
</evidence>
<evidence type="ECO:0000256" key="4">
    <source>
        <dbReference type="ARBA" id="ARBA00022454"/>
    </source>
</evidence>
<keyword evidence="8 13" id="KW-0460">Magnesium</keyword>
<dbReference type="Gene3D" id="1.10.357.90">
    <property type="match status" value="1"/>
</dbReference>
<dbReference type="PANTHER" id="PTHR12066:SF0">
    <property type="entry name" value="TELOMERASE REVERSE TRANSCRIPTASE"/>
    <property type="match status" value="1"/>
</dbReference>
<dbReference type="EMBL" id="CANTFL010001193">
    <property type="protein sequence ID" value="CAI5733221.1"/>
    <property type="molecule type" value="Genomic_DNA"/>
</dbReference>
<dbReference type="Gene3D" id="3.30.70.2630">
    <property type="match status" value="1"/>
</dbReference>
<dbReference type="AlphaFoldDB" id="A0AAV0UDF1"/>
<dbReference type="GO" id="GO:0070034">
    <property type="term" value="F:telomerase RNA binding"/>
    <property type="evidence" value="ECO:0007669"/>
    <property type="project" value="TreeGrafter"/>
</dbReference>
<dbReference type="InterPro" id="IPR000477">
    <property type="entry name" value="RT_dom"/>
</dbReference>
<evidence type="ECO:0000256" key="14">
    <source>
        <dbReference type="SAM" id="MobiDB-lite"/>
    </source>
</evidence>
<reference evidence="16" key="1">
    <citation type="submission" date="2022-12" db="EMBL/GenBank/DDBJ databases">
        <authorList>
            <person name="Webb A."/>
        </authorList>
    </citation>
    <scope>NUCLEOTIDE SEQUENCE</scope>
    <source>
        <strain evidence="16">Hp1</strain>
    </source>
</reference>
<evidence type="ECO:0000256" key="10">
    <source>
        <dbReference type="ARBA" id="ARBA00022918"/>
    </source>
</evidence>
<keyword evidence="6 13" id="KW-0548">Nucleotidyltransferase</keyword>
<dbReference type="GO" id="GO:0003720">
    <property type="term" value="F:telomerase activity"/>
    <property type="evidence" value="ECO:0007669"/>
    <property type="project" value="InterPro"/>
</dbReference>
<dbReference type="InterPro" id="IPR021891">
    <property type="entry name" value="Telomerase_RBD"/>
</dbReference>
<keyword evidence="5 13" id="KW-0808">Transferase</keyword>
<sequence length="1145" mass="132044">MEALLANAVTLRSFLESASEDDSNLDRADVLERNLSRVTDRDVSFALDHTFLIQSLPTGVKPFPRSPWHCNTNMAHTELVHQVVEQLVVRKRLIHWEHANILTLGYREETPMASGHRVTQSNRIVCYYPNTLVAALKQPLWASLHKLMGDDLMMHLLLYYTILVQLEEWPKVYVQLTGKSLRQQMWHAGDDDAKRTVSIHDVMYARYFRKDRVFARSHVLAKALKMGNPISRTEASRLLRSIFPAVAGQKRLPKRMIRLIPTIQTMVSRLRACPIEGLAKNHTPLNAEFREFMANNLRIKRKVAERAAGGKVCVQPILFPIVQKALDDGYMSQNEAEVPSSDRKRKRREQALGMLSHVSVVAPQNGTSNYPCDRSKQKSTHSGSVKKRRSHDQADLTKLQRHKADINRLLACTTPKHKIYRLVCKFVARVIPKELWGSCDTQKNWKCVKMLLHKLIFSRKFDTFSLSKCSNEFQVHGVEWMRVKTSTTSCPLNEQVKRRKLFEDLLRWVTSVLVFPVLRNMFYVTETEGLANEIAYYQRPVWNAISTLALDDLEGGILQSSGAQISPCDQSHRLLATSRLRLLPKTSGVRPLMNLSKAVDRTKFSVNRSLETVHRVLAFEVERQPERLLGASVQNTDEIYKRLKPLFGQISSCPRCRERQRTSRNVPMAYCVTVDVERCFETIRPQKMYQILKKAMREDEYLIRKHWVGRQVVPTPSDIDMGKLLPHSSFHFKLERPAYPSGEFLCFNELVARSTKKNAVLVDGVLYDYLTKTQALQLLKDHLFANSVEIDGHDYVQQCGIPQGSVLSTILCNMYYAHFERRVLRKRLPKVYDPAIVSVSCCRHEKLFRYTDDFMFITTDLKRAQTFYEVMHEGNKEYGCFANPAKSQANFETTAGTYQPKQFASSVLEGSISWCGLLIDFSQLQIYVNYEKLSSSLLSSSIPLNETKAPRDFFVGKVVSSVRHRWHALYFDAELLSQDTIDVNMFQMLMLAAHRFTVLVEMLPFVNRDMRFFHESIHQILSKMTKTIHRSLEPGPATKKTSRSYVFQKHQVWAIGLYAFQLTILAKRDQVHAKHRQCQWAGWHTLLDAVRTEQEEFMQLAEKCQSTERRSTLDLDWLLHDRRNTAVLKRLLQLGVNGSSDTRRS</sequence>
<dbReference type="InterPro" id="IPR043502">
    <property type="entry name" value="DNA/RNA_pol_sf"/>
</dbReference>
<dbReference type="GO" id="GO:0042162">
    <property type="term" value="F:telomeric DNA binding"/>
    <property type="evidence" value="ECO:0007669"/>
    <property type="project" value="TreeGrafter"/>
</dbReference>
<comment type="similarity">
    <text evidence="1 13">Belongs to the reverse transcriptase family. Telomerase subfamily.</text>
</comment>
<keyword evidence="4 13" id="KW-0158">Chromosome</keyword>
<evidence type="ECO:0000256" key="9">
    <source>
        <dbReference type="ARBA" id="ARBA00022895"/>
    </source>
</evidence>
<comment type="subcellular location">
    <subcellularLocation>
        <location evidence="13">Nucleus</location>
    </subcellularLocation>
    <subcellularLocation>
        <location evidence="13">Chromosome</location>
        <location evidence="13">Telomere</location>
    </subcellularLocation>
</comment>
<feature type="domain" description="Reverse transcriptase" evidence="15">
    <location>
        <begin position="564"/>
        <end position="919"/>
    </location>
</feature>
<feature type="region of interest" description="Disordered" evidence="14">
    <location>
        <begin position="362"/>
        <end position="396"/>
    </location>
</feature>